<comment type="caution">
    <text evidence="1">The sequence shown here is derived from an EMBL/GenBank/DDBJ whole genome shotgun (WGS) entry which is preliminary data.</text>
</comment>
<protein>
    <submittedName>
        <fullName evidence="1">Uncharacterized protein</fullName>
    </submittedName>
</protein>
<reference evidence="1" key="1">
    <citation type="submission" date="2022-08" db="EMBL/GenBank/DDBJ databases">
        <authorList>
            <person name="Deng Y."/>
            <person name="Han X.-F."/>
            <person name="Zhang Y.-Q."/>
        </authorList>
    </citation>
    <scope>NUCLEOTIDE SEQUENCE</scope>
    <source>
        <strain evidence="1">CPCC 203386</strain>
    </source>
</reference>
<evidence type="ECO:0000313" key="1">
    <source>
        <dbReference type="EMBL" id="MCS5736477.1"/>
    </source>
</evidence>
<keyword evidence="2" id="KW-1185">Reference proteome</keyword>
<dbReference type="EMBL" id="JANLCJ010000035">
    <property type="protein sequence ID" value="MCS5736477.1"/>
    <property type="molecule type" value="Genomic_DNA"/>
</dbReference>
<accession>A0ABT2H979</accession>
<name>A0ABT2H979_9MICO</name>
<dbReference type="Proteomes" id="UP001165586">
    <property type="component" value="Unassembled WGS sequence"/>
</dbReference>
<organism evidence="1 2">
    <name type="scientific">Herbiconiux daphne</name>
    <dbReference type="NCBI Taxonomy" id="2970914"/>
    <lineage>
        <taxon>Bacteria</taxon>
        <taxon>Bacillati</taxon>
        <taxon>Actinomycetota</taxon>
        <taxon>Actinomycetes</taxon>
        <taxon>Micrococcales</taxon>
        <taxon>Microbacteriaceae</taxon>
        <taxon>Herbiconiux</taxon>
    </lineage>
</organism>
<proteinExistence type="predicted"/>
<sequence>MHVNHLEKQRKKIIKDLENPDRLNKNIDLKIIEATKNEYDQIIKFMKQNKDRTFK</sequence>
<evidence type="ECO:0000313" key="2">
    <source>
        <dbReference type="Proteomes" id="UP001165586"/>
    </source>
</evidence>
<gene>
    <name evidence="1" type="ORF">N1032_22345</name>
</gene>
<dbReference type="RefSeq" id="WP_259542458.1">
    <property type="nucleotide sequence ID" value="NZ_JANLCJ010000035.1"/>
</dbReference>